<name>A0A653EAK3_9PSED</name>
<evidence type="ECO:0000313" key="2">
    <source>
        <dbReference type="EMBL" id="VEV99235.1"/>
    </source>
</evidence>
<dbReference type="Pfam" id="PF04717">
    <property type="entry name" value="Phage_base_V"/>
    <property type="match status" value="1"/>
</dbReference>
<dbReference type="InterPro" id="IPR013046">
    <property type="entry name" value="GpV/Gp45"/>
</dbReference>
<dbReference type="InterPro" id="IPR037026">
    <property type="entry name" value="Vgr_OB-fold_dom_sf"/>
</dbReference>
<protein>
    <submittedName>
        <fullName evidence="2">Predicted baseplate</fullName>
    </submittedName>
</protein>
<accession>A0A653EAK3</accession>
<feature type="domain" description="Gp5/Type VI secretion system Vgr protein OB-fold" evidence="1">
    <location>
        <begin position="30"/>
        <end position="95"/>
    </location>
</feature>
<organism evidence="2">
    <name type="scientific">Pseudomonas marincola</name>
    <dbReference type="NCBI Taxonomy" id="437900"/>
    <lineage>
        <taxon>Bacteria</taxon>
        <taxon>Pseudomonadati</taxon>
        <taxon>Pseudomonadota</taxon>
        <taxon>Gammaproteobacteria</taxon>
        <taxon>Pseudomonadales</taxon>
        <taxon>Pseudomonadaceae</taxon>
        <taxon>Pseudomonas</taxon>
    </lineage>
</organism>
<gene>
    <name evidence="2" type="ORF">PMYSY11_4192</name>
</gene>
<sequence>MPRARASVSISGMNSLTELARQLENLIRFGTVEAVQVNPPRVQVKTGNILTTWLPWLTPRAGADRAWNPPTIGEQVVLFSPSGILAQGVALTGLFSDLIPANGEREGLHRSTYRDGAVIEYDSIAKHLRATLPGTAEINATGSISITSGANITLTAAGNVAITGARVDLN</sequence>
<dbReference type="Gene3D" id="2.40.50.230">
    <property type="entry name" value="Gp5 N-terminal domain"/>
    <property type="match status" value="1"/>
</dbReference>
<proteinExistence type="predicted"/>
<dbReference type="NCBIfam" id="TIGR01644">
    <property type="entry name" value="phage_P2_V"/>
    <property type="match status" value="1"/>
</dbReference>
<dbReference type="AlphaFoldDB" id="A0A653EAK3"/>
<evidence type="ECO:0000259" key="1">
    <source>
        <dbReference type="Pfam" id="PF04717"/>
    </source>
</evidence>
<dbReference type="InterPro" id="IPR006531">
    <property type="entry name" value="Gp5/Vgr_OB"/>
</dbReference>
<dbReference type="EMBL" id="LR215729">
    <property type="protein sequence ID" value="VEV99235.1"/>
    <property type="molecule type" value="Genomic_DNA"/>
</dbReference>
<dbReference type="Gene3D" id="6.20.150.10">
    <property type="match status" value="1"/>
</dbReference>
<reference evidence="2" key="1">
    <citation type="submission" date="2019-02" db="EMBL/GenBank/DDBJ databases">
        <authorList>
            <consortium name="Genoscope - CEA"/>
            <person name="William W."/>
        </authorList>
    </citation>
    <scope>NUCLEOTIDE SEQUENCE [LARGE SCALE GENOMIC DNA]</scope>
    <source>
        <strain evidence="2">YSy11</strain>
    </source>
</reference>